<proteinExistence type="predicted"/>
<keyword evidence="2" id="KW-1185">Reference proteome</keyword>
<evidence type="ECO:0000313" key="1">
    <source>
        <dbReference type="EMBL" id="SDH72627.1"/>
    </source>
</evidence>
<dbReference type="AlphaFoldDB" id="A0A1G8ES17"/>
<protein>
    <submittedName>
        <fullName evidence="1">Uncharacterized protein</fullName>
    </submittedName>
</protein>
<dbReference type="EMBL" id="FNDQ01000012">
    <property type="protein sequence ID" value="SDH72627.1"/>
    <property type="molecule type" value="Genomic_DNA"/>
</dbReference>
<dbReference type="STRING" id="702745.SAMN05421818_11242"/>
<organism evidence="1 2">
    <name type="scientific">Myroides phaeus</name>
    <dbReference type="NCBI Taxonomy" id="702745"/>
    <lineage>
        <taxon>Bacteria</taxon>
        <taxon>Pseudomonadati</taxon>
        <taxon>Bacteroidota</taxon>
        <taxon>Flavobacteriia</taxon>
        <taxon>Flavobacteriales</taxon>
        <taxon>Flavobacteriaceae</taxon>
        <taxon>Myroides</taxon>
    </lineage>
</organism>
<evidence type="ECO:0000313" key="2">
    <source>
        <dbReference type="Proteomes" id="UP000243588"/>
    </source>
</evidence>
<sequence>MKDITCFRNIDAVFCQYRWLECLLSKILHNGVVWTDVAEFLSAEANAFYSKKRRDKCNIIDSACCKEHIKA</sequence>
<gene>
    <name evidence="1" type="ORF">SAMN05421818_11242</name>
</gene>
<name>A0A1G8ES17_9FLAO</name>
<dbReference type="Proteomes" id="UP000243588">
    <property type="component" value="Unassembled WGS sequence"/>
</dbReference>
<accession>A0A1G8ES17</accession>
<reference evidence="2" key="1">
    <citation type="submission" date="2016-10" db="EMBL/GenBank/DDBJ databases">
        <authorList>
            <person name="Varghese N."/>
            <person name="Submissions S."/>
        </authorList>
    </citation>
    <scope>NUCLEOTIDE SEQUENCE [LARGE SCALE GENOMIC DNA]</scope>
    <source>
        <strain evidence="2">DSM 23313</strain>
    </source>
</reference>